<sequence>MCSKGAGRQDRGSTQSKIPHHHKAKSKFDSHSFFTVILKSYHFRSCDVVCHVI</sequence>
<organism evidence="2">
    <name type="scientific">Rhizophora mucronata</name>
    <name type="common">Asiatic mangrove</name>
    <dbReference type="NCBI Taxonomy" id="61149"/>
    <lineage>
        <taxon>Eukaryota</taxon>
        <taxon>Viridiplantae</taxon>
        <taxon>Streptophyta</taxon>
        <taxon>Embryophyta</taxon>
        <taxon>Tracheophyta</taxon>
        <taxon>Spermatophyta</taxon>
        <taxon>Magnoliopsida</taxon>
        <taxon>eudicotyledons</taxon>
        <taxon>Gunneridae</taxon>
        <taxon>Pentapetalae</taxon>
        <taxon>rosids</taxon>
        <taxon>fabids</taxon>
        <taxon>Malpighiales</taxon>
        <taxon>Rhizophoraceae</taxon>
        <taxon>Rhizophora</taxon>
    </lineage>
</organism>
<dbReference type="EMBL" id="GGEC01012239">
    <property type="protein sequence ID" value="MBW92722.1"/>
    <property type="molecule type" value="Transcribed_RNA"/>
</dbReference>
<feature type="region of interest" description="Disordered" evidence="1">
    <location>
        <begin position="1"/>
        <end position="26"/>
    </location>
</feature>
<evidence type="ECO:0000256" key="1">
    <source>
        <dbReference type="SAM" id="MobiDB-lite"/>
    </source>
</evidence>
<proteinExistence type="predicted"/>
<reference evidence="2" key="1">
    <citation type="submission" date="2018-02" db="EMBL/GenBank/DDBJ databases">
        <title>Rhizophora mucronata_Transcriptome.</title>
        <authorList>
            <person name="Meera S.P."/>
            <person name="Sreeshan A."/>
            <person name="Augustine A."/>
        </authorList>
    </citation>
    <scope>NUCLEOTIDE SEQUENCE</scope>
    <source>
        <tissue evidence="2">Leaf</tissue>
    </source>
</reference>
<dbReference type="AlphaFoldDB" id="A0A2P2JGX2"/>
<evidence type="ECO:0000313" key="2">
    <source>
        <dbReference type="EMBL" id="MBW92722.1"/>
    </source>
</evidence>
<protein>
    <submittedName>
        <fullName evidence="2">Uncharacterized protein</fullName>
    </submittedName>
</protein>
<accession>A0A2P2JGX2</accession>
<name>A0A2P2JGX2_RHIMU</name>